<accession>A0A1W6WL26</accession>
<dbReference type="Proteomes" id="UP000194143">
    <property type="component" value="Chromosome"/>
</dbReference>
<evidence type="ECO:0000313" key="1">
    <source>
        <dbReference type="EMBL" id="ARP57292.1"/>
    </source>
</evidence>
<dbReference type="GeneID" id="67468249"/>
<dbReference type="RefSeq" id="WP_000200736.1">
    <property type="nucleotide sequence ID" value="NZ_CP021061.1"/>
</dbReference>
<sequence length="71" mass="8432">MTSIKVNGEYIAPKGSTICEWCKRTLKKGEWVKNNFEYGIFHEECHDEYMANEFPYDYGRWGNDITEEDVD</sequence>
<organism evidence="1 2">
    <name type="scientific">Bacillus thuringiensis</name>
    <dbReference type="NCBI Taxonomy" id="1428"/>
    <lineage>
        <taxon>Bacteria</taxon>
        <taxon>Bacillati</taxon>
        <taxon>Bacillota</taxon>
        <taxon>Bacilli</taxon>
        <taxon>Bacillales</taxon>
        <taxon>Bacillaceae</taxon>
        <taxon>Bacillus</taxon>
        <taxon>Bacillus cereus group</taxon>
    </lineage>
</organism>
<reference evidence="1 2" key="1">
    <citation type="submission" date="2017-04" db="EMBL/GenBank/DDBJ databases">
        <title>Complete Genome Sequence of Bacillus thuringiensis type Strain ATCC 10792.</title>
        <authorList>
            <person name="Oh D.-H."/>
            <person name="Park B.-J."/>
            <person name="Shuai W."/>
            <person name="Chelliah R."/>
        </authorList>
    </citation>
    <scope>NUCLEOTIDE SEQUENCE [LARGE SCALE GENOMIC DNA]</scope>
    <source>
        <strain evidence="1 2">ATCC 10792</strain>
    </source>
</reference>
<protein>
    <submittedName>
        <fullName evidence="1">Uncharacterized protein</fullName>
    </submittedName>
</protein>
<dbReference type="AlphaFoldDB" id="A0A1W6WL26"/>
<dbReference type="EMBL" id="CP021061">
    <property type="protein sequence ID" value="ARP57292.1"/>
    <property type="molecule type" value="Genomic_DNA"/>
</dbReference>
<name>A0A1W6WL26_BACTU</name>
<proteinExistence type="predicted"/>
<gene>
    <name evidence="1" type="ORF">CAB88_09400</name>
</gene>
<keyword evidence="2" id="KW-1185">Reference proteome</keyword>
<evidence type="ECO:0000313" key="2">
    <source>
        <dbReference type="Proteomes" id="UP000194143"/>
    </source>
</evidence>